<reference evidence="3" key="1">
    <citation type="submission" date="2023-05" db="EMBL/GenBank/DDBJ databases">
        <title>Whole genome sequence of Commensalibacter sp.</title>
        <authorList>
            <person name="Charoenyingcharoen P."/>
            <person name="Yukphan P."/>
        </authorList>
    </citation>
    <scope>NUCLEOTIDE SEQUENCE</scope>
    <source>
        <strain evidence="3">TBRC 10068</strain>
    </source>
</reference>
<accession>A0ABT6Q9U3</accession>
<dbReference type="SUPFAM" id="SSF103088">
    <property type="entry name" value="OmpA-like"/>
    <property type="match status" value="1"/>
</dbReference>
<keyword evidence="2" id="KW-0732">Signal</keyword>
<dbReference type="RefSeq" id="WP_281462620.1">
    <property type="nucleotide sequence ID" value="NZ_JASBAN010000001.1"/>
</dbReference>
<keyword evidence="4" id="KW-1185">Reference proteome</keyword>
<feature type="compositionally biased region" description="Basic and acidic residues" evidence="1">
    <location>
        <begin position="163"/>
        <end position="181"/>
    </location>
</feature>
<feature type="compositionally biased region" description="Polar residues" evidence="1">
    <location>
        <begin position="110"/>
        <end position="142"/>
    </location>
</feature>
<dbReference type="Gene3D" id="3.30.1330.60">
    <property type="entry name" value="OmpA-like domain"/>
    <property type="match status" value="1"/>
</dbReference>
<feature type="chain" id="PRO_5045407991" description="OmpA-like domain-containing protein" evidence="2">
    <location>
        <begin position="27"/>
        <end position="337"/>
    </location>
</feature>
<feature type="compositionally biased region" description="Pro residues" evidence="1">
    <location>
        <begin position="150"/>
        <end position="162"/>
    </location>
</feature>
<dbReference type="Proteomes" id="UP001431775">
    <property type="component" value="Unassembled WGS sequence"/>
</dbReference>
<sequence length="337" mass="36365">MSFICQPLVRYSLFIGLLGFTGCANSPVVKTPVGWYHSLEGGIVAQPRLPVPGNDQSYPYVGLTPTQAPALPSPALRREITDSLTKDRTLSDWQNTVTPLEIPKIPAPPQQVTENKPATDNKQANKTKTTENNQNPQGSSASFDAVGQDPTPPDPKHPSNPPPKEEAKKTEEKPKESKKEAPPAPVPVVMPALRTQIDNQSVVIPEIPVNPPAPSKFPGFNIPSDAHLPPAFQPAALPLEAPKGDLVTFPIDSDTPNPKQDGLINSIAWQRHGRTIFVHGYGDAYSISPDSQSKALSLALLRAKTVAKMLIAHNVPESSIVIRAHAIGHGVRIRMDE</sequence>
<evidence type="ECO:0000313" key="3">
    <source>
        <dbReference type="EMBL" id="MDI2112998.1"/>
    </source>
</evidence>
<name>A0ABT6Q9U3_9PROT</name>
<dbReference type="InterPro" id="IPR036737">
    <property type="entry name" value="OmpA-like_sf"/>
</dbReference>
<evidence type="ECO:0000256" key="1">
    <source>
        <dbReference type="SAM" id="MobiDB-lite"/>
    </source>
</evidence>
<feature type="region of interest" description="Disordered" evidence="1">
    <location>
        <begin position="86"/>
        <end position="188"/>
    </location>
</feature>
<dbReference type="EMBL" id="JASBAN010000001">
    <property type="protein sequence ID" value="MDI2112998.1"/>
    <property type="molecule type" value="Genomic_DNA"/>
</dbReference>
<gene>
    <name evidence="3" type="ORF">QJV33_06845</name>
</gene>
<evidence type="ECO:0000256" key="2">
    <source>
        <dbReference type="SAM" id="SignalP"/>
    </source>
</evidence>
<feature type="signal peptide" evidence="2">
    <location>
        <begin position="1"/>
        <end position="26"/>
    </location>
</feature>
<evidence type="ECO:0008006" key="5">
    <source>
        <dbReference type="Google" id="ProtNLM"/>
    </source>
</evidence>
<comment type="caution">
    <text evidence="3">The sequence shown here is derived from an EMBL/GenBank/DDBJ whole genome shotgun (WGS) entry which is preliminary data.</text>
</comment>
<organism evidence="3 4">
    <name type="scientific">Commensalibacter nepenthis</name>
    <dbReference type="NCBI Taxonomy" id="3043872"/>
    <lineage>
        <taxon>Bacteria</taxon>
        <taxon>Pseudomonadati</taxon>
        <taxon>Pseudomonadota</taxon>
        <taxon>Alphaproteobacteria</taxon>
        <taxon>Acetobacterales</taxon>
        <taxon>Acetobacteraceae</taxon>
    </lineage>
</organism>
<protein>
    <recommendedName>
        <fullName evidence="5">OmpA-like domain-containing protein</fullName>
    </recommendedName>
</protein>
<evidence type="ECO:0000313" key="4">
    <source>
        <dbReference type="Proteomes" id="UP001431775"/>
    </source>
</evidence>
<proteinExistence type="predicted"/>